<dbReference type="Proteomes" id="UP000077069">
    <property type="component" value="Unassembled WGS sequence"/>
</dbReference>
<dbReference type="GeneID" id="28769390"/>
<proteinExistence type="predicted"/>
<evidence type="ECO:0000313" key="1">
    <source>
        <dbReference type="EMBL" id="OAG00145.1"/>
    </source>
</evidence>
<evidence type="ECO:0000313" key="2">
    <source>
        <dbReference type="Proteomes" id="UP000077069"/>
    </source>
</evidence>
<sequence>MALPKSGLLSLPAEIRNTIYDQTFNGDMSNADMLALMNTSKQLHLEAGSRFYANNPFIVRVPAPSVPGATVLPPVNDRYLPFLKDLGVEISAGCATRPRVQEIAAAITRLTTIGAEFDRVSFLIQFPPELSFFLQDRYDDPILDKSHPITTALHNLLDSGVSKVVHIWMNGAWFAPGLATSMKARYCSGLKFMLINEEHKIIELGDPFVYERAPTGLCSCTPIKIFGMIEDSGDDLNTVVGLDLDMGEHTLELHRTDHEPFLGVDEDINTKAEEDLTDEDDIDMEDLIAFDPADVDAIEENWNQTFSLLDHEEMMTKEIEFLVVMAPHMLLPSSEAAGIVTAPQPAIAMTRP</sequence>
<gene>
    <name evidence="1" type="ORF">CC84DRAFT_360705</name>
</gene>
<accession>A0A177BXU9</accession>
<dbReference type="AlphaFoldDB" id="A0A177BXU9"/>
<organism evidence="1 2">
    <name type="scientific">Paraphaeosphaeria sporulosa</name>
    <dbReference type="NCBI Taxonomy" id="1460663"/>
    <lineage>
        <taxon>Eukaryota</taxon>
        <taxon>Fungi</taxon>
        <taxon>Dikarya</taxon>
        <taxon>Ascomycota</taxon>
        <taxon>Pezizomycotina</taxon>
        <taxon>Dothideomycetes</taxon>
        <taxon>Pleosporomycetidae</taxon>
        <taxon>Pleosporales</taxon>
        <taxon>Massarineae</taxon>
        <taxon>Didymosphaeriaceae</taxon>
        <taxon>Paraphaeosphaeria</taxon>
    </lineage>
</organism>
<dbReference type="RefSeq" id="XP_018030510.1">
    <property type="nucleotide sequence ID" value="XM_018185904.1"/>
</dbReference>
<name>A0A177BXU9_9PLEO</name>
<dbReference type="InParanoid" id="A0A177BXU9"/>
<dbReference type="OrthoDB" id="62952at2759"/>
<reference evidence="1 2" key="1">
    <citation type="submission" date="2016-05" db="EMBL/GenBank/DDBJ databases">
        <title>Comparative analysis of secretome profiles of manganese(II)-oxidizing ascomycete fungi.</title>
        <authorList>
            <consortium name="DOE Joint Genome Institute"/>
            <person name="Zeiner C.A."/>
            <person name="Purvine S.O."/>
            <person name="Zink E.M."/>
            <person name="Wu S."/>
            <person name="Pasa-Tolic L."/>
            <person name="Chaput D.L."/>
            <person name="Haridas S."/>
            <person name="Grigoriev I.V."/>
            <person name="Santelli C.M."/>
            <person name="Hansel C.M."/>
        </authorList>
    </citation>
    <scope>NUCLEOTIDE SEQUENCE [LARGE SCALE GENOMIC DNA]</scope>
    <source>
        <strain evidence="1 2">AP3s5-JAC2a</strain>
    </source>
</reference>
<protein>
    <submittedName>
        <fullName evidence="1">Uncharacterized protein</fullName>
    </submittedName>
</protein>
<dbReference type="EMBL" id="KV441560">
    <property type="protein sequence ID" value="OAG00145.1"/>
    <property type="molecule type" value="Genomic_DNA"/>
</dbReference>
<keyword evidence="2" id="KW-1185">Reference proteome</keyword>